<evidence type="ECO:0000313" key="5">
    <source>
        <dbReference type="EMBL" id="QUW04125.1"/>
    </source>
</evidence>
<evidence type="ECO:0000256" key="3">
    <source>
        <dbReference type="ARBA" id="ARBA00023172"/>
    </source>
</evidence>
<evidence type="ECO:0000313" key="6">
    <source>
        <dbReference type="Proteomes" id="UP000676506"/>
    </source>
</evidence>
<dbReference type="PROSITE" id="PS51898">
    <property type="entry name" value="TYR_RECOMBINASE"/>
    <property type="match status" value="1"/>
</dbReference>
<keyword evidence="2" id="KW-0238">DNA-binding</keyword>
<reference evidence="5 6" key="1">
    <citation type="submission" date="2021-03" db="EMBL/GenBank/DDBJ databases">
        <title>Genomic and phenotypic characterization of Chloracidobacterium isolates provides evidence for multiple species.</title>
        <authorList>
            <person name="Saini M.K."/>
            <person name="Costas A.M.G."/>
            <person name="Tank M."/>
            <person name="Bryant D.A."/>
        </authorList>
    </citation>
    <scope>NUCLEOTIDE SEQUENCE [LARGE SCALE GENOMIC DNA]</scope>
    <source>
        <strain evidence="5 6">BV2-C</strain>
    </source>
</reference>
<proteinExistence type="predicted"/>
<dbReference type="InterPro" id="IPR013762">
    <property type="entry name" value="Integrase-like_cat_sf"/>
</dbReference>
<dbReference type="Pfam" id="PF13495">
    <property type="entry name" value="Phage_int_SAM_4"/>
    <property type="match status" value="1"/>
</dbReference>
<evidence type="ECO:0000256" key="2">
    <source>
        <dbReference type="ARBA" id="ARBA00023125"/>
    </source>
</evidence>
<evidence type="ECO:0000259" key="4">
    <source>
        <dbReference type="PROSITE" id="PS51898"/>
    </source>
</evidence>
<feature type="domain" description="Tyr recombinase" evidence="4">
    <location>
        <begin position="69"/>
        <end position="159"/>
    </location>
</feature>
<evidence type="ECO:0000256" key="1">
    <source>
        <dbReference type="ARBA" id="ARBA00022908"/>
    </source>
</evidence>
<gene>
    <name evidence="5" type="ORF">J8C06_13845</name>
</gene>
<protein>
    <submittedName>
        <fullName evidence="5">Phage integrase N-terminal SAM-like domain-containing protein</fullName>
    </submittedName>
</protein>
<dbReference type="RefSeq" id="WP_211430014.1">
    <property type="nucleotide sequence ID" value="NZ_CP072649.1"/>
</dbReference>
<dbReference type="InterPro" id="IPR004107">
    <property type="entry name" value="Integrase_SAM-like_N"/>
</dbReference>
<dbReference type="SUPFAM" id="SSF56349">
    <property type="entry name" value="DNA breaking-rejoining enzymes"/>
    <property type="match status" value="1"/>
</dbReference>
<dbReference type="Gene3D" id="1.10.443.10">
    <property type="entry name" value="Intergrase catalytic core"/>
    <property type="match status" value="1"/>
</dbReference>
<sequence>MWKLCRFLDKQPPLEVTSQHVQQFLTDLAVRQQVSASAQNQAFNALRFLFRHVFERELADTPRAKRRQSISTVLSCPEVASLIGQVTPPYQLMGMLLDGYGLRLSEALALRLHNFNFDTGMLTVQFGKGGNLGQCPYPKVFRVRFKRNWSASKLSIRRT</sequence>
<dbReference type="InterPro" id="IPR010998">
    <property type="entry name" value="Integrase_recombinase_N"/>
</dbReference>
<accession>A0ABX8BGB2</accession>
<dbReference type="EMBL" id="CP072649">
    <property type="protein sequence ID" value="QUW04125.1"/>
    <property type="molecule type" value="Genomic_DNA"/>
</dbReference>
<dbReference type="Gene3D" id="1.10.150.130">
    <property type="match status" value="1"/>
</dbReference>
<keyword evidence="6" id="KW-1185">Reference proteome</keyword>
<name>A0ABX8BGB2_9BACT</name>
<dbReference type="Proteomes" id="UP000676506">
    <property type="component" value="Chromosome 2"/>
</dbReference>
<dbReference type="InterPro" id="IPR011010">
    <property type="entry name" value="DNA_brk_join_enz"/>
</dbReference>
<dbReference type="InterPro" id="IPR002104">
    <property type="entry name" value="Integrase_catalytic"/>
</dbReference>
<keyword evidence="1" id="KW-0229">DNA integration</keyword>
<organism evidence="5 6">
    <name type="scientific">Chloracidobacterium validum</name>
    <dbReference type="NCBI Taxonomy" id="2821543"/>
    <lineage>
        <taxon>Bacteria</taxon>
        <taxon>Pseudomonadati</taxon>
        <taxon>Acidobacteriota</taxon>
        <taxon>Terriglobia</taxon>
        <taxon>Terriglobales</taxon>
        <taxon>Acidobacteriaceae</taxon>
        <taxon>Chloracidobacterium</taxon>
    </lineage>
</organism>
<keyword evidence="3" id="KW-0233">DNA recombination</keyword>